<dbReference type="Proteomes" id="UP001152562">
    <property type="component" value="Unassembled WGS sequence"/>
</dbReference>
<name>A0A9P0TQH2_PIEBR</name>
<reference evidence="3" key="1">
    <citation type="submission" date="2022-05" db="EMBL/GenBank/DDBJ databases">
        <authorList>
            <person name="Okamura Y."/>
        </authorList>
    </citation>
    <scope>NUCLEOTIDE SEQUENCE</scope>
</reference>
<evidence type="ECO:0000259" key="2">
    <source>
        <dbReference type="PROSITE" id="PS50878"/>
    </source>
</evidence>
<sequence length="529" mass="57903">MKQRVRREHGLRATDRSRSRGRANPSPQSPTASSLPRDTDSSQGGSRPLCDRAPGPEICKLVTLIKEQRARRETGPRATDRSRSRGRVVPTPQSPTATFVPRITEPLQSESRETSDQVLEPCKPQCKTVTQGAQLSSRYTGTEVPETASPRLSRPRTLSPTLTHSVSGTQEDPTDAYNPEALLAFLNNDQRPPQPVSLRAGYESDALFNAHTLRAHATTPGLAKVMCEYLKQTHQCLHSNSELPLKTTASGADHDALLNTKRGQHSLRRPPPPNSDEEDVGVTSKRLCSTNSPPPSQSQPAPFSQRDPRCHRVPETPATDASTPATTPAPADVEMPDAPNYAAVTAAPTVPTLPTMGAKAPPRPKFPPLVVEKENSNRRAGTFAQAARRPRSSQRLAPAATTHADMSHGLMLPHIHKHFTPRPEQFGFRAEHSTTLQLTKVLHDFTTALNKKCAVTAVFLDMEKAFDKTWHAGLLEKVKTLELPRRLRALICSYLRSRSFFVSVEDARSSQRPIAAGVPQGSCLAPTLY</sequence>
<dbReference type="PROSITE" id="PS50878">
    <property type="entry name" value="RT_POL"/>
    <property type="match status" value="1"/>
</dbReference>
<feature type="compositionally biased region" description="Basic and acidic residues" evidence="1">
    <location>
        <begin position="66"/>
        <end position="83"/>
    </location>
</feature>
<feature type="compositionally biased region" description="Basic and acidic residues" evidence="1">
    <location>
        <begin position="8"/>
        <end position="18"/>
    </location>
</feature>
<proteinExistence type="predicted"/>
<dbReference type="EMBL" id="CALOZG010000040">
    <property type="protein sequence ID" value="CAH4034192.1"/>
    <property type="molecule type" value="Genomic_DNA"/>
</dbReference>
<accession>A0A9P0TQH2</accession>
<feature type="compositionally biased region" description="Polar residues" evidence="1">
    <location>
        <begin position="25"/>
        <end position="45"/>
    </location>
</feature>
<feature type="region of interest" description="Disordered" evidence="1">
    <location>
        <begin position="374"/>
        <end position="397"/>
    </location>
</feature>
<comment type="caution">
    <text evidence="3">The sequence shown here is derived from an EMBL/GenBank/DDBJ whole genome shotgun (WGS) entry which is preliminary data.</text>
</comment>
<feature type="region of interest" description="Disordered" evidence="1">
    <location>
        <begin position="261"/>
        <end position="336"/>
    </location>
</feature>
<feature type="compositionally biased region" description="Polar residues" evidence="1">
    <location>
        <begin position="156"/>
        <end position="171"/>
    </location>
</feature>
<dbReference type="InterPro" id="IPR000477">
    <property type="entry name" value="RT_dom"/>
</dbReference>
<evidence type="ECO:0000313" key="4">
    <source>
        <dbReference type="Proteomes" id="UP001152562"/>
    </source>
</evidence>
<evidence type="ECO:0000313" key="3">
    <source>
        <dbReference type="EMBL" id="CAH4034192.1"/>
    </source>
</evidence>
<dbReference type="PANTHER" id="PTHR19446">
    <property type="entry name" value="REVERSE TRANSCRIPTASES"/>
    <property type="match status" value="1"/>
</dbReference>
<protein>
    <recommendedName>
        <fullName evidence="2">Reverse transcriptase domain-containing protein</fullName>
    </recommendedName>
</protein>
<evidence type="ECO:0000256" key="1">
    <source>
        <dbReference type="SAM" id="MobiDB-lite"/>
    </source>
</evidence>
<feature type="compositionally biased region" description="Polar residues" evidence="1">
    <location>
        <begin position="129"/>
        <end position="140"/>
    </location>
</feature>
<feature type="region of interest" description="Disordered" evidence="1">
    <location>
        <begin position="129"/>
        <end position="174"/>
    </location>
</feature>
<keyword evidence="4" id="KW-1185">Reference proteome</keyword>
<organism evidence="3 4">
    <name type="scientific">Pieris brassicae</name>
    <name type="common">White butterfly</name>
    <name type="synonym">Large white butterfly</name>
    <dbReference type="NCBI Taxonomy" id="7116"/>
    <lineage>
        <taxon>Eukaryota</taxon>
        <taxon>Metazoa</taxon>
        <taxon>Ecdysozoa</taxon>
        <taxon>Arthropoda</taxon>
        <taxon>Hexapoda</taxon>
        <taxon>Insecta</taxon>
        <taxon>Pterygota</taxon>
        <taxon>Neoptera</taxon>
        <taxon>Endopterygota</taxon>
        <taxon>Lepidoptera</taxon>
        <taxon>Glossata</taxon>
        <taxon>Ditrysia</taxon>
        <taxon>Papilionoidea</taxon>
        <taxon>Pieridae</taxon>
        <taxon>Pierinae</taxon>
        <taxon>Pieris</taxon>
    </lineage>
</organism>
<feature type="domain" description="Reverse transcriptase" evidence="2">
    <location>
        <begin position="352"/>
        <end position="529"/>
    </location>
</feature>
<feature type="compositionally biased region" description="Low complexity" evidence="1">
    <location>
        <begin position="315"/>
        <end position="336"/>
    </location>
</feature>
<dbReference type="AlphaFoldDB" id="A0A9P0TQH2"/>
<feature type="region of interest" description="Disordered" evidence="1">
    <location>
        <begin position="1"/>
        <end position="98"/>
    </location>
</feature>
<gene>
    <name evidence="3" type="ORF">PIBRA_LOCUS10400</name>
</gene>
<dbReference type="Pfam" id="PF00078">
    <property type="entry name" value="RVT_1"/>
    <property type="match status" value="1"/>
</dbReference>